<dbReference type="GO" id="GO:0016765">
    <property type="term" value="F:transferase activity, transferring alkyl or aryl (other than methyl) groups"/>
    <property type="evidence" value="ECO:0007669"/>
    <property type="project" value="InterPro"/>
</dbReference>
<keyword evidence="8" id="KW-1185">Reference proteome</keyword>
<feature type="transmembrane region" description="Helical" evidence="6">
    <location>
        <begin position="171"/>
        <end position="190"/>
    </location>
</feature>
<organism evidence="7 8">
    <name type="scientific">Flavobacterium piscinae</name>
    <dbReference type="NCBI Taxonomy" id="2506424"/>
    <lineage>
        <taxon>Bacteria</taxon>
        <taxon>Pseudomonadati</taxon>
        <taxon>Bacteroidota</taxon>
        <taxon>Flavobacteriia</taxon>
        <taxon>Flavobacteriales</taxon>
        <taxon>Flavobacteriaceae</taxon>
        <taxon>Flavobacterium</taxon>
    </lineage>
</organism>
<evidence type="ECO:0000256" key="5">
    <source>
        <dbReference type="ARBA" id="ARBA00023136"/>
    </source>
</evidence>
<proteinExistence type="predicted"/>
<feature type="transmembrane region" description="Helical" evidence="6">
    <location>
        <begin position="288"/>
        <end position="304"/>
    </location>
</feature>
<keyword evidence="7" id="KW-0808">Transferase</keyword>
<protein>
    <submittedName>
        <fullName evidence="7">Prenyltransferase</fullName>
    </submittedName>
</protein>
<dbReference type="PANTHER" id="PTHR42723:SF1">
    <property type="entry name" value="CHLOROPHYLL SYNTHASE, CHLOROPLASTIC"/>
    <property type="match status" value="1"/>
</dbReference>
<feature type="transmembrane region" description="Helical" evidence="6">
    <location>
        <begin position="87"/>
        <end position="105"/>
    </location>
</feature>
<evidence type="ECO:0000313" key="7">
    <source>
        <dbReference type="EMBL" id="RXR28506.1"/>
    </source>
</evidence>
<dbReference type="Proteomes" id="UP000289734">
    <property type="component" value="Unassembled WGS sequence"/>
</dbReference>
<evidence type="ECO:0000256" key="2">
    <source>
        <dbReference type="ARBA" id="ARBA00022475"/>
    </source>
</evidence>
<evidence type="ECO:0000313" key="8">
    <source>
        <dbReference type="Proteomes" id="UP000289734"/>
    </source>
</evidence>
<keyword evidence="2" id="KW-1003">Cell membrane</keyword>
<dbReference type="InterPro" id="IPR044878">
    <property type="entry name" value="UbiA_sf"/>
</dbReference>
<dbReference type="RefSeq" id="WP_129465555.1">
    <property type="nucleotide sequence ID" value="NZ_SBKQ01000018.1"/>
</dbReference>
<comment type="caution">
    <text evidence="7">The sequence shown here is derived from an EMBL/GenBank/DDBJ whole genome shotgun (WGS) entry which is preliminary data.</text>
</comment>
<dbReference type="PANTHER" id="PTHR42723">
    <property type="entry name" value="CHLOROPHYLL SYNTHASE"/>
    <property type="match status" value="1"/>
</dbReference>
<feature type="transmembrane region" description="Helical" evidence="6">
    <location>
        <begin position="111"/>
        <end position="128"/>
    </location>
</feature>
<dbReference type="Gene3D" id="1.10.357.140">
    <property type="entry name" value="UbiA prenyltransferase"/>
    <property type="match status" value="1"/>
</dbReference>
<keyword evidence="3 6" id="KW-0812">Transmembrane</keyword>
<evidence type="ECO:0000256" key="4">
    <source>
        <dbReference type="ARBA" id="ARBA00022989"/>
    </source>
</evidence>
<reference evidence="8" key="1">
    <citation type="submission" date="2019-01" db="EMBL/GenBank/DDBJ databases">
        <title>Cytophagaceae bacterium strain CAR-16.</title>
        <authorList>
            <person name="Chen W.-M."/>
        </authorList>
    </citation>
    <scope>NUCLEOTIDE SEQUENCE [LARGE SCALE GENOMIC DNA]</scope>
    <source>
        <strain evidence="8">ICH-30</strain>
    </source>
</reference>
<dbReference type="AlphaFoldDB" id="A0A4V1N3F7"/>
<keyword evidence="5 6" id="KW-0472">Membrane</keyword>
<evidence type="ECO:0000256" key="6">
    <source>
        <dbReference type="SAM" id="Phobius"/>
    </source>
</evidence>
<comment type="subcellular location">
    <subcellularLocation>
        <location evidence="1">Membrane</location>
        <topology evidence="1">Multi-pass membrane protein</topology>
    </subcellularLocation>
</comment>
<dbReference type="EMBL" id="SBKQ01000018">
    <property type="protein sequence ID" value="RXR28506.1"/>
    <property type="molecule type" value="Genomic_DNA"/>
</dbReference>
<dbReference type="GO" id="GO:0016020">
    <property type="term" value="C:membrane"/>
    <property type="evidence" value="ECO:0007669"/>
    <property type="project" value="UniProtKB-SubCell"/>
</dbReference>
<dbReference type="Pfam" id="PF01040">
    <property type="entry name" value="UbiA"/>
    <property type="match status" value="1"/>
</dbReference>
<dbReference type="Gene3D" id="1.20.120.1780">
    <property type="entry name" value="UbiA prenyltransferase"/>
    <property type="match status" value="1"/>
</dbReference>
<feature type="transmembrane region" description="Helical" evidence="6">
    <location>
        <begin position="211"/>
        <end position="236"/>
    </location>
</feature>
<evidence type="ECO:0000256" key="3">
    <source>
        <dbReference type="ARBA" id="ARBA00022692"/>
    </source>
</evidence>
<evidence type="ECO:0000256" key="1">
    <source>
        <dbReference type="ARBA" id="ARBA00004141"/>
    </source>
</evidence>
<dbReference type="OrthoDB" id="9811562at2"/>
<feature type="transmembrane region" description="Helical" evidence="6">
    <location>
        <begin position="12"/>
        <end position="27"/>
    </location>
</feature>
<keyword evidence="4 6" id="KW-1133">Transmembrane helix</keyword>
<dbReference type="NCBIfam" id="NF009512">
    <property type="entry name" value="PRK12872.1-1"/>
    <property type="match status" value="1"/>
</dbReference>
<feature type="transmembrane region" description="Helical" evidence="6">
    <location>
        <begin position="248"/>
        <end position="268"/>
    </location>
</feature>
<dbReference type="InterPro" id="IPR050475">
    <property type="entry name" value="Prenyltransferase_related"/>
</dbReference>
<gene>
    <name evidence="7" type="ORF">EQG68_14215</name>
</gene>
<sequence length="310" mass="35099">MIYLQLIRYKNLLLLALMQIIFRYGFLNQQDGYLALADWQYFLLVLSTVLLAAAGYVINDIFDQETDTINRPEKVIVGKAISESRAYNIYVGLNIIGVSIGFYLSNVIQKPSFATIFIFIAASLYFYATTLKKMLLLGNILVAFILGLSVLIIGVFDLYPATYDGNREKMGLLFKILTDYAVFAFVLNLIREIIKDAEDSKGDYNQGMQTLPIVFGVNRTAKIVFGLVAIAVAIVLWYTNKHLMSFDLYYAVLYVLFLVLGPLMYVLIKSWNAKSVSDFHHLSTILKWVIFFGILSIAVITYNIKINTNA</sequence>
<dbReference type="InterPro" id="IPR000537">
    <property type="entry name" value="UbiA_prenyltransferase"/>
</dbReference>
<name>A0A4V1N3F7_9FLAO</name>
<feature type="transmembrane region" description="Helical" evidence="6">
    <location>
        <begin position="135"/>
        <end position="159"/>
    </location>
</feature>
<feature type="transmembrane region" description="Helical" evidence="6">
    <location>
        <begin position="39"/>
        <end position="58"/>
    </location>
</feature>
<dbReference type="CDD" id="cd13961">
    <property type="entry name" value="PT_UbiA_DGGGPS"/>
    <property type="match status" value="1"/>
</dbReference>
<accession>A0A4V1N3F7</accession>